<keyword evidence="5" id="KW-0378">Hydrolase</keyword>
<keyword evidence="7" id="KW-0464">Manganese</keyword>
<dbReference type="Gene3D" id="3.90.79.10">
    <property type="entry name" value="Nucleoside Triphosphate Pyrophosphohydrolase"/>
    <property type="match status" value="1"/>
</dbReference>
<dbReference type="PANTHER" id="PTHR42904">
    <property type="entry name" value="NUDIX HYDROLASE, NUDC SUBFAMILY"/>
    <property type="match status" value="1"/>
</dbReference>
<gene>
    <name evidence="14" type="ORF">ANN_01757</name>
</gene>
<comment type="cofactor">
    <cofactor evidence="2">
        <name>Mg(2+)</name>
        <dbReference type="ChEBI" id="CHEBI:18420"/>
    </cofactor>
</comment>
<evidence type="ECO:0000256" key="10">
    <source>
        <dbReference type="ARBA" id="ARBA00093415"/>
    </source>
</evidence>
<protein>
    <recommendedName>
        <fullName evidence="11">m7GpppN-mRNA hydrolase NUDT17</fullName>
        <ecNumber evidence="8">3.6.1.62</ecNumber>
    </recommendedName>
    <alternativeName>
        <fullName evidence="12">Nucleoside diphosphate-linked moiety X motif 17</fullName>
    </alternativeName>
</protein>
<dbReference type="PANTHER" id="PTHR42904:SF1">
    <property type="entry name" value="NUCLEOSIDE DIPHOSPHATE-LINKED MOIETY X MOTIF 17"/>
    <property type="match status" value="1"/>
</dbReference>
<evidence type="ECO:0000259" key="13">
    <source>
        <dbReference type="PROSITE" id="PS51462"/>
    </source>
</evidence>
<sequence length="353" mass="39618">MSTEMRPSLQRMVVGLKSHGSLDKPKIADFLICLVHHFSPNAKSTIINCDVEDDMLVLSSPNDDNVASTSKTPSDSEFQSVTLHHSPICPFWKLHELGIPVTPPKNRDIYVGVAVLLESSDSHILMTQRSERMRSFPKAWVPPGGHLGSLSADIGHRHTACLPTLQFPLGQQLVADMMDTHSYASKTIFITEVGEPLVSGALRELREEAGLMLDSSNSNTRLFCLWESVYPPLFEIGEPKNHHVVLYFHAKSSETWEQLQAKINLDPTEVRACTWLTKENVESIRRGNRDDVEIVQQFVVGEDGNIHPEDLNIHRMFYSDFWNGDAYTGSQLVLMHWLNGCNGPSTENISSRM</sequence>
<reference evidence="14 15" key="1">
    <citation type="journal article" date="2022" name="Allergy">
        <title>Genome assembly and annotation of Periplaneta americana reveal a comprehensive cockroach allergen profile.</title>
        <authorList>
            <person name="Wang L."/>
            <person name="Xiong Q."/>
            <person name="Saelim N."/>
            <person name="Wang L."/>
            <person name="Nong W."/>
            <person name="Wan A.T."/>
            <person name="Shi M."/>
            <person name="Liu X."/>
            <person name="Cao Q."/>
            <person name="Hui J.H.L."/>
            <person name="Sookrung N."/>
            <person name="Leung T.F."/>
            <person name="Tungtrongchitr A."/>
            <person name="Tsui S.K.W."/>
        </authorList>
    </citation>
    <scope>NUCLEOTIDE SEQUENCE [LARGE SCALE GENOMIC DNA]</scope>
    <source>
        <strain evidence="14">PWHHKU_190912</strain>
    </source>
</reference>
<dbReference type="PROSITE" id="PS51462">
    <property type="entry name" value="NUDIX"/>
    <property type="match status" value="1"/>
</dbReference>
<dbReference type="Pfam" id="PF00293">
    <property type="entry name" value="NUDIX"/>
    <property type="match status" value="1"/>
</dbReference>
<name>A0ABQ8TW73_PERAM</name>
<organism evidence="14 15">
    <name type="scientific">Periplaneta americana</name>
    <name type="common">American cockroach</name>
    <name type="synonym">Blatta americana</name>
    <dbReference type="NCBI Taxonomy" id="6978"/>
    <lineage>
        <taxon>Eukaryota</taxon>
        <taxon>Metazoa</taxon>
        <taxon>Ecdysozoa</taxon>
        <taxon>Arthropoda</taxon>
        <taxon>Hexapoda</taxon>
        <taxon>Insecta</taxon>
        <taxon>Pterygota</taxon>
        <taxon>Neoptera</taxon>
        <taxon>Polyneoptera</taxon>
        <taxon>Dictyoptera</taxon>
        <taxon>Blattodea</taxon>
        <taxon>Blattoidea</taxon>
        <taxon>Blattidae</taxon>
        <taxon>Blattinae</taxon>
        <taxon>Periplaneta</taxon>
    </lineage>
</organism>
<evidence type="ECO:0000256" key="4">
    <source>
        <dbReference type="ARBA" id="ARBA00022723"/>
    </source>
</evidence>
<dbReference type="EMBL" id="JAJSOF020000003">
    <property type="protein sequence ID" value="KAJ4450337.1"/>
    <property type="molecule type" value="Genomic_DNA"/>
</dbReference>
<feature type="domain" description="Nudix hydrolase" evidence="13">
    <location>
        <begin position="106"/>
        <end position="299"/>
    </location>
</feature>
<evidence type="ECO:0000256" key="12">
    <source>
        <dbReference type="ARBA" id="ARBA00093663"/>
    </source>
</evidence>
<dbReference type="Proteomes" id="UP001148838">
    <property type="component" value="Unassembled WGS sequence"/>
</dbReference>
<dbReference type="EC" id="3.6.1.62" evidence="8"/>
<evidence type="ECO:0000256" key="2">
    <source>
        <dbReference type="ARBA" id="ARBA00001946"/>
    </source>
</evidence>
<keyword evidence="6" id="KW-0460">Magnesium</keyword>
<keyword evidence="4" id="KW-0479">Metal-binding</keyword>
<keyword evidence="15" id="KW-1185">Reference proteome</keyword>
<dbReference type="InterPro" id="IPR015797">
    <property type="entry name" value="NUDIX_hydrolase-like_dom_sf"/>
</dbReference>
<comment type="catalytic activity">
    <reaction evidence="9">
        <text>a 5'-end (N(7)-methyl 5'-triphosphoguanosine)-ribonucleoside in mRNA + H2O = N(7)-methyl-GDP + a 5'-end phospho-ribonucleoside in mRNA + 2 H(+)</text>
        <dbReference type="Rhea" id="RHEA:67484"/>
        <dbReference type="Rhea" id="RHEA-COMP:15692"/>
        <dbReference type="Rhea" id="RHEA-COMP:17167"/>
        <dbReference type="ChEBI" id="CHEBI:15377"/>
        <dbReference type="ChEBI" id="CHEBI:15378"/>
        <dbReference type="ChEBI" id="CHEBI:63714"/>
        <dbReference type="ChEBI" id="CHEBI:138282"/>
        <dbReference type="ChEBI" id="CHEBI:156461"/>
        <dbReference type="EC" id="3.6.1.62"/>
    </reaction>
</comment>
<evidence type="ECO:0000256" key="9">
    <source>
        <dbReference type="ARBA" id="ARBA00093205"/>
    </source>
</evidence>
<evidence type="ECO:0000256" key="8">
    <source>
        <dbReference type="ARBA" id="ARBA00026102"/>
    </source>
</evidence>
<evidence type="ECO:0000256" key="1">
    <source>
        <dbReference type="ARBA" id="ARBA00001936"/>
    </source>
</evidence>
<evidence type="ECO:0000256" key="7">
    <source>
        <dbReference type="ARBA" id="ARBA00023211"/>
    </source>
</evidence>
<dbReference type="InterPro" id="IPR050241">
    <property type="entry name" value="NAD-cap_RNA_hydrolase_NudC"/>
</dbReference>
<dbReference type="CDD" id="cd04694">
    <property type="entry name" value="NUDIX_Nudt17"/>
    <property type="match status" value="1"/>
</dbReference>
<evidence type="ECO:0000256" key="11">
    <source>
        <dbReference type="ARBA" id="ARBA00093621"/>
    </source>
</evidence>
<evidence type="ECO:0000313" key="15">
    <source>
        <dbReference type="Proteomes" id="UP001148838"/>
    </source>
</evidence>
<accession>A0ABQ8TW73</accession>
<dbReference type="InterPro" id="IPR000086">
    <property type="entry name" value="NUDIX_hydrolase_dom"/>
</dbReference>
<evidence type="ECO:0000256" key="5">
    <source>
        <dbReference type="ARBA" id="ARBA00022801"/>
    </source>
</evidence>
<comment type="caution">
    <text evidence="14">The sequence shown here is derived from an EMBL/GenBank/DDBJ whole genome shotgun (WGS) entry which is preliminary data.</text>
</comment>
<comment type="cofactor">
    <cofactor evidence="1">
        <name>Mn(2+)</name>
        <dbReference type="ChEBI" id="CHEBI:29035"/>
    </cofactor>
</comment>
<evidence type="ECO:0000256" key="6">
    <source>
        <dbReference type="ARBA" id="ARBA00022842"/>
    </source>
</evidence>
<comment type="similarity">
    <text evidence="3">Belongs to the Nudix hydrolase family.</text>
</comment>
<dbReference type="InterPro" id="IPR033716">
    <property type="entry name" value="Nudt17_dom"/>
</dbReference>
<comment type="function">
    <text evidence="10">Acts as a decapping enzyme capable of hydrolyzing monomethylated capped RNAs (in vitro). Hydrolyzes monomethylated capped RNA after alpha and beta phosphates to form N(7)-methyl-GDP. Shows low activity towards unmethylated capped RNA.</text>
</comment>
<dbReference type="SUPFAM" id="SSF55811">
    <property type="entry name" value="Nudix"/>
    <property type="match status" value="1"/>
</dbReference>
<proteinExistence type="inferred from homology"/>
<evidence type="ECO:0000313" key="14">
    <source>
        <dbReference type="EMBL" id="KAJ4450337.1"/>
    </source>
</evidence>
<evidence type="ECO:0000256" key="3">
    <source>
        <dbReference type="ARBA" id="ARBA00005582"/>
    </source>
</evidence>